<evidence type="ECO:0000313" key="3">
    <source>
        <dbReference type="Proteomes" id="UP000499080"/>
    </source>
</evidence>
<keyword evidence="3" id="KW-1185">Reference proteome</keyword>
<reference evidence="2 3" key="1">
    <citation type="journal article" date="2019" name="Sci. Rep.">
        <title>Orb-weaving spider Araneus ventricosus genome elucidates the spidroin gene catalogue.</title>
        <authorList>
            <person name="Kono N."/>
            <person name="Nakamura H."/>
            <person name="Ohtoshi R."/>
            <person name="Moran D.A.P."/>
            <person name="Shinohara A."/>
            <person name="Yoshida Y."/>
            <person name="Fujiwara M."/>
            <person name="Mori M."/>
            <person name="Tomita M."/>
            <person name="Arakawa K."/>
        </authorList>
    </citation>
    <scope>NUCLEOTIDE SEQUENCE [LARGE SCALE GENOMIC DNA]</scope>
</reference>
<dbReference type="Proteomes" id="UP000499080">
    <property type="component" value="Unassembled WGS sequence"/>
</dbReference>
<gene>
    <name evidence="2" type="ORF">AVEN_19360_1</name>
</gene>
<feature type="region of interest" description="Disordered" evidence="1">
    <location>
        <begin position="1"/>
        <end position="44"/>
    </location>
</feature>
<name>A0A4Y2T876_ARAVE</name>
<comment type="caution">
    <text evidence="2">The sequence shown here is derived from an EMBL/GenBank/DDBJ whole genome shotgun (WGS) entry which is preliminary data.</text>
</comment>
<evidence type="ECO:0000313" key="2">
    <source>
        <dbReference type="EMBL" id="GBN96401.1"/>
    </source>
</evidence>
<feature type="compositionally biased region" description="Polar residues" evidence="1">
    <location>
        <begin position="1"/>
        <end position="10"/>
    </location>
</feature>
<sequence>MGMSTHSPYSPLTAPSPVHLHSPAVHSPQPCSPQPCSPHTALQSTTYSPTVHIQPYSPHTAPSVISIAGHRFLPRCLLEIDFTV</sequence>
<evidence type="ECO:0000256" key="1">
    <source>
        <dbReference type="SAM" id="MobiDB-lite"/>
    </source>
</evidence>
<dbReference type="EMBL" id="BGPR01026568">
    <property type="protein sequence ID" value="GBN96401.1"/>
    <property type="molecule type" value="Genomic_DNA"/>
</dbReference>
<dbReference type="AlphaFoldDB" id="A0A4Y2T876"/>
<accession>A0A4Y2T876</accession>
<proteinExistence type="predicted"/>
<organism evidence="2 3">
    <name type="scientific">Araneus ventricosus</name>
    <name type="common">Orbweaver spider</name>
    <name type="synonym">Epeira ventricosa</name>
    <dbReference type="NCBI Taxonomy" id="182803"/>
    <lineage>
        <taxon>Eukaryota</taxon>
        <taxon>Metazoa</taxon>
        <taxon>Ecdysozoa</taxon>
        <taxon>Arthropoda</taxon>
        <taxon>Chelicerata</taxon>
        <taxon>Arachnida</taxon>
        <taxon>Araneae</taxon>
        <taxon>Araneomorphae</taxon>
        <taxon>Entelegynae</taxon>
        <taxon>Araneoidea</taxon>
        <taxon>Araneidae</taxon>
        <taxon>Araneus</taxon>
    </lineage>
</organism>
<protein>
    <submittedName>
        <fullName evidence="2">Uncharacterized protein</fullName>
    </submittedName>
</protein>